<name>A0A182E963_ONCOC</name>
<reference evidence="7" key="1">
    <citation type="submission" date="2016-06" db="UniProtKB">
        <authorList>
            <consortium name="WormBaseParasite"/>
        </authorList>
    </citation>
    <scope>IDENTIFICATION</scope>
</reference>
<protein>
    <submittedName>
        <fullName evidence="7">BACK domain-containing protein</fullName>
    </submittedName>
</protein>
<keyword evidence="6" id="KW-1185">Reference proteome</keyword>
<gene>
    <name evidence="5" type="ORF">NOO_LOCUS4573</name>
</gene>
<dbReference type="WBParaSite" id="nOo.2.0.1.t04573-RA">
    <property type="protein sequence ID" value="nOo.2.0.1.t04573-RA"/>
    <property type="gene ID" value="nOo.2.0.1.g04573"/>
</dbReference>
<feature type="compositionally biased region" description="Basic and acidic residues" evidence="3">
    <location>
        <begin position="358"/>
        <end position="378"/>
    </location>
</feature>
<keyword evidence="2" id="KW-0677">Repeat</keyword>
<evidence type="ECO:0000256" key="2">
    <source>
        <dbReference type="ARBA" id="ARBA00022737"/>
    </source>
</evidence>
<dbReference type="AlphaFoldDB" id="A0A182E963"/>
<dbReference type="Proteomes" id="UP000271087">
    <property type="component" value="Unassembled WGS sequence"/>
</dbReference>
<keyword evidence="1" id="KW-0880">Kelch repeat</keyword>
<evidence type="ECO:0000256" key="3">
    <source>
        <dbReference type="SAM" id="MobiDB-lite"/>
    </source>
</evidence>
<dbReference type="EMBL" id="UYRW01001058">
    <property type="protein sequence ID" value="VDK73621.1"/>
    <property type="molecule type" value="Genomic_DNA"/>
</dbReference>
<feature type="domain" description="BACK" evidence="4">
    <location>
        <begin position="117"/>
        <end position="220"/>
    </location>
</feature>
<feature type="compositionally biased region" description="Basic and acidic residues" evidence="3">
    <location>
        <begin position="304"/>
        <end position="348"/>
    </location>
</feature>
<sequence>MAEANKTKLKKNHKIILHNHKDDIAIDVDLLKKYSNKIKQLDLENKVPKTLDLSDYDVTAVATLINYIATDGHNKARITNSILGDMIEIASALEMESLLKKIEEFILTSITQSEHFLVHMLTMISMQMLTDTTLGKKVTDIAVAKFLTIMKISTFNEIPLDIILRILDRCDLNINNEYNVVEAAISWLAAKPERIYSSYLVLRCIRIVNLTPKQRLDLFDLIDSVPHYSQIMSAFAHYTFNNTNAHRICVLGEHNSYKRCGNKNGQTEFVIDVPSRKIVYRRKSPVKASYVTAKPKSAVSQTTSEKKGDQFGNGKDMKRSVFTISHERRTTRAERMARYADEYKREQKQNTTSKLPKLTKEKESTESKKEIGETKTSKDGNNSSTYFESSDNRIISTSDKSSSENDSSNETYQSTPSASISTDESRESKKK</sequence>
<evidence type="ECO:0000259" key="4">
    <source>
        <dbReference type="SMART" id="SM00875"/>
    </source>
</evidence>
<feature type="region of interest" description="Disordered" evidence="3">
    <location>
        <begin position="291"/>
        <end position="431"/>
    </location>
</feature>
<feature type="compositionally biased region" description="Polar residues" evidence="3">
    <location>
        <begin position="412"/>
        <end position="422"/>
    </location>
</feature>
<dbReference type="PANTHER" id="PTHR45632:SF3">
    <property type="entry name" value="KELCH-LIKE PROTEIN 32"/>
    <property type="match status" value="1"/>
</dbReference>
<dbReference type="Pfam" id="PF07707">
    <property type="entry name" value="BACK"/>
    <property type="match status" value="1"/>
</dbReference>
<feature type="compositionally biased region" description="Polar residues" evidence="3">
    <location>
        <begin position="379"/>
        <end position="395"/>
    </location>
</feature>
<dbReference type="SMART" id="SM00875">
    <property type="entry name" value="BACK"/>
    <property type="match status" value="1"/>
</dbReference>
<dbReference type="PANTHER" id="PTHR45632">
    <property type="entry name" value="LD33804P"/>
    <property type="match status" value="1"/>
</dbReference>
<evidence type="ECO:0000313" key="7">
    <source>
        <dbReference type="WBParaSite" id="nOo.2.0.1.t04573-RA"/>
    </source>
</evidence>
<evidence type="ECO:0000313" key="6">
    <source>
        <dbReference type="Proteomes" id="UP000271087"/>
    </source>
</evidence>
<dbReference type="STRING" id="42157.A0A182E963"/>
<dbReference type="OrthoDB" id="5835959at2759"/>
<proteinExistence type="predicted"/>
<evidence type="ECO:0000313" key="5">
    <source>
        <dbReference type="EMBL" id="VDK73621.1"/>
    </source>
</evidence>
<dbReference type="Gene3D" id="1.25.40.420">
    <property type="match status" value="1"/>
</dbReference>
<accession>A0A182E963</accession>
<reference evidence="5 6" key="2">
    <citation type="submission" date="2018-08" db="EMBL/GenBank/DDBJ databases">
        <authorList>
            <person name="Laetsch R D."/>
            <person name="Stevens L."/>
            <person name="Kumar S."/>
            <person name="Blaxter L. M."/>
        </authorList>
    </citation>
    <scope>NUCLEOTIDE SEQUENCE [LARGE SCALE GENOMIC DNA]</scope>
</reference>
<dbReference type="InterPro" id="IPR011705">
    <property type="entry name" value="BACK"/>
</dbReference>
<organism evidence="7">
    <name type="scientific">Onchocerca ochengi</name>
    <name type="common">Filarial nematode worm</name>
    <dbReference type="NCBI Taxonomy" id="42157"/>
    <lineage>
        <taxon>Eukaryota</taxon>
        <taxon>Metazoa</taxon>
        <taxon>Ecdysozoa</taxon>
        <taxon>Nematoda</taxon>
        <taxon>Chromadorea</taxon>
        <taxon>Rhabditida</taxon>
        <taxon>Spirurina</taxon>
        <taxon>Spiruromorpha</taxon>
        <taxon>Filarioidea</taxon>
        <taxon>Onchocercidae</taxon>
        <taxon>Onchocerca</taxon>
    </lineage>
</organism>
<evidence type="ECO:0000256" key="1">
    <source>
        <dbReference type="ARBA" id="ARBA00022441"/>
    </source>
</evidence>
<feature type="compositionally biased region" description="Low complexity" evidence="3">
    <location>
        <begin position="396"/>
        <end position="411"/>
    </location>
</feature>